<name>A0A1M4YN48_STRHI</name>
<dbReference type="PROSITE" id="PS00775">
    <property type="entry name" value="GLYCOSYL_HYDROL_F3"/>
    <property type="match status" value="1"/>
</dbReference>
<sequence>MTEPRENIPESSLRDRLAQLTLEQKVRLLTGASTWTLHPEPAVGLRSLLLSDGPAGVRGTKFDERDPSASLPSPTALAATWDEGRVHRLGRLLAAEARRKRVDVLLAPTVNLHRTPYGGRHFECLSEDPFLSGRIGAAFVRGVQSVGVAATVKHFVANDSETERLTLDARVDQRVLREVYLAPFEAIVREGRPWAVMAAYNRVNGTTMTEHPLLREVLKGEWGFDGLVMSDWFATRSVDGTGRGGLDLAMPGPASPWVDGLVAAVREGRVPESTVDDKVLRLLLLAARVGRLDGVAAPDEPDATAPVVTAEEIAKELRSAAVASFVLVRNENEMLPLRADALRRVAVIGPNAGIARIQGGGSANVVPAYAVSPLDGLRAALGDGVRVDHAQGVRTNNLLTPVSSATSANPETGQPGLLVRFLDAQGAELAREHRTQGNLIWAGTFVPTVPDELVPRIHVIEVRSRLRVARAGEHLVGLAGLGRYSLSVAGEVVFDERLVLPPGADILEGLTRPPQKQVAVALPAGEVDLVARHEVAAWLGGLVTLRLGVEPVPAPDEDAIAHAVAVAGEADAVVLVVGTTDESEIEGVDRDSLALPGRQDDLVRRVVAANPRTVVVVNSGGPVLMPWAEEVPAILVSWLPGQEFGNALADALLGAAEPGGRLPTTWPVPGGPIPASRPVNGVLDYAEGLHVGYRAWDRAGVDPAFCFGHGLGYTTWEYSALSSASTMPAGQGLPVRVKVANTGDRAGREVVQVHLSRPGSAVERPVRWLAGFATVDLPPGEASTVEVTVPARAFEHWDEARGAWVVEPGLFRVEVGRSARDLRLATEVRVHPSD</sequence>
<dbReference type="SUPFAM" id="SSF52279">
    <property type="entry name" value="Beta-D-glucan exohydrolase, C-terminal domain"/>
    <property type="match status" value="1"/>
</dbReference>
<dbReference type="Pfam" id="PF01915">
    <property type="entry name" value="Glyco_hydro_3_C"/>
    <property type="match status" value="1"/>
</dbReference>
<dbReference type="InterPro" id="IPR036881">
    <property type="entry name" value="Glyco_hydro_3_C_sf"/>
</dbReference>
<evidence type="ECO:0000313" key="9">
    <source>
        <dbReference type="Proteomes" id="UP000184501"/>
    </source>
</evidence>
<comment type="function">
    <text evidence="4">Catalyzes the hydrolysis of a non-reducing terminal alpha-L-arabinopyranosidic linkage in ginsenoside Rb2 (alpha-L-arabinopyranosyl-(1-&gt;6)-alpha-D-glucopyranosyl) to release alpha-D-glucopyranosyl (Rd). It is not able to hydrolyze alpha-L-arabinofuranosyl-(1-&gt;6)-alpha-D-glucopyranosyl (Rc).</text>
</comment>
<dbReference type="Gene3D" id="2.60.40.10">
    <property type="entry name" value="Immunoglobulins"/>
    <property type="match status" value="1"/>
</dbReference>
<gene>
    <name evidence="8" type="ORF">SAMN05444320_102419</name>
</gene>
<dbReference type="Pfam" id="PF00933">
    <property type="entry name" value="Glyco_hydro_3"/>
    <property type="match status" value="1"/>
</dbReference>
<evidence type="ECO:0000256" key="1">
    <source>
        <dbReference type="ARBA" id="ARBA00005336"/>
    </source>
</evidence>
<organism evidence="8 9">
    <name type="scientific">Streptoalloteichus hindustanus</name>
    <dbReference type="NCBI Taxonomy" id="2017"/>
    <lineage>
        <taxon>Bacteria</taxon>
        <taxon>Bacillati</taxon>
        <taxon>Actinomycetota</taxon>
        <taxon>Actinomycetes</taxon>
        <taxon>Pseudonocardiales</taxon>
        <taxon>Pseudonocardiaceae</taxon>
        <taxon>Streptoalloteichus</taxon>
    </lineage>
</organism>
<dbReference type="InterPro" id="IPR050288">
    <property type="entry name" value="Cellulose_deg_GH3"/>
</dbReference>
<keyword evidence="2 6" id="KW-0378">Hydrolase</keyword>
<dbReference type="InterPro" id="IPR026891">
    <property type="entry name" value="Fn3-like"/>
</dbReference>
<dbReference type="PANTHER" id="PTHR42715">
    <property type="entry name" value="BETA-GLUCOSIDASE"/>
    <property type="match status" value="1"/>
</dbReference>
<protein>
    <recommendedName>
        <fullName evidence="5">Exo-alpha-(1-&gt;6)-L-arabinopyranosidase</fullName>
    </recommendedName>
</protein>
<dbReference type="PANTHER" id="PTHR42715:SF10">
    <property type="entry name" value="BETA-GLUCOSIDASE"/>
    <property type="match status" value="1"/>
</dbReference>
<dbReference type="InterPro" id="IPR036962">
    <property type="entry name" value="Glyco_hydro_3_N_sf"/>
</dbReference>
<dbReference type="InterPro" id="IPR017853">
    <property type="entry name" value="GH"/>
</dbReference>
<accession>A0A1M4YN48</accession>
<dbReference type="InterPro" id="IPR019800">
    <property type="entry name" value="Glyco_hydro_3_AS"/>
</dbReference>
<dbReference type="OrthoDB" id="3187421at2"/>
<dbReference type="Gene3D" id="2.60.120.260">
    <property type="entry name" value="Galactose-binding domain-like"/>
    <property type="match status" value="1"/>
</dbReference>
<dbReference type="PRINTS" id="PR00133">
    <property type="entry name" value="GLHYDRLASE3"/>
</dbReference>
<evidence type="ECO:0000256" key="3">
    <source>
        <dbReference type="ARBA" id="ARBA00023277"/>
    </source>
</evidence>
<dbReference type="GO" id="GO:0008422">
    <property type="term" value="F:beta-glucosidase activity"/>
    <property type="evidence" value="ECO:0007669"/>
    <property type="project" value="UniProtKB-ARBA"/>
</dbReference>
<keyword evidence="6" id="KW-0326">Glycosidase</keyword>
<dbReference type="Gene3D" id="3.40.50.1700">
    <property type="entry name" value="Glycoside hydrolase family 3 C-terminal domain"/>
    <property type="match status" value="1"/>
</dbReference>
<dbReference type="Pfam" id="PF14310">
    <property type="entry name" value="Fn3-like"/>
    <property type="match status" value="1"/>
</dbReference>
<dbReference type="SUPFAM" id="SSF51445">
    <property type="entry name" value="(Trans)glycosidases"/>
    <property type="match status" value="1"/>
</dbReference>
<dbReference type="EMBL" id="FQVN01000002">
    <property type="protein sequence ID" value="SHF07073.1"/>
    <property type="molecule type" value="Genomic_DNA"/>
</dbReference>
<dbReference type="InterPro" id="IPR002772">
    <property type="entry name" value="Glyco_hydro_3_C"/>
</dbReference>
<reference evidence="8 9" key="1">
    <citation type="submission" date="2016-11" db="EMBL/GenBank/DDBJ databases">
        <authorList>
            <person name="Jaros S."/>
            <person name="Januszkiewicz K."/>
            <person name="Wedrychowicz H."/>
        </authorList>
    </citation>
    <scope>NUCLEOTIDE SEQUENCE [LARGE SCALE GENOMIC DNA]</scope>
    <source>
        <strain evidence="8 9">DSM 44523</strain>
    </source>
</reference>
<evidence type="ECO:0000256" key="6">
    <source>
        <dbReference type="RuleBase" id="RU361161"/>
    </source>
</evidence>
<keyword evidence="3" id="KW-0119">Carbohydrate metabolism</keyword>
<dbReference type="InterPro" id="IPR001764">
    <property type="entry name" value="Glyco_hydro_3_N"/>
</dbReference>
<evidence type="ECO:0000259" key="7">
    <source>
        <dbReference type="SMART" id="SM01217"/>
    </source>
</evidence>
<dbReference type="SMART" id="SM01217">
    <property type="entry name" value="Fn3_like"/>
    <property type="match status" value="1"/>
</dbReference>
<dbReference type="RefSeq" id="WP_073480659.1">
    <property type="nucleotide sequence ID" value="NZ_FQVN01000002.1"/>
</dbReference>
<dbReference type="STRING" id="2017.SAMN05444320_102419"/>
<evidence type="ECO:0000256" key="2">
    <source>
        <dbReference type="ARBA" id="ARBA00022801"/>
    </source>
</evidence>
<dbReference type="Gene3D" id="3.20.20.300">
    <property type="entry name" value="Glycoside hydrolase, family 3, N-terminal domain"/>
    <property type="match status" value="1"/>
</dbReference>
<keyword evidence="9" id="KW-1185">Reference proteome</keyword>
<dbReference type="AlphaFoldDB" id="A0A1M4YN48"/>
<dbReference type="GO" id="GO:0005975">
    <property type="term" value="P:carbohydrate metabolic process"/>
    <property type="evidence" value="ECO:0007669"/>
    <property type="project" value="InterPro"/>
</dbReference>
<dbReference type="InterPro" id="IPR013783">
    <property type="entry name" value="Ig-like_fold"/>
</dbReference>
<dbReference type="FunFam" id="2.60.40.10:FF:000495">
    <property type="entry name" value="Periplasmic beta-glucosidase"/>
    <property type="match status" value="1"/>
</dbReference>
<evidence type="ECO:0000256" key="4">
    <source>
        <dbReference type="ARBA" id="ARBA00058905"/>
    </source>
</evidence>
<feature type="domain" description="Fibronectin type III-like" evidence="7">
    <location>
        <begin position="749"/>
        <end position="819"/>
    </location>
</feature>
<evidence type="ECO:0000313" key="8">
    <source>
        <dbReference type="EMBL" id="SHF07073.1"/>
    </source>
</evidence>
<dbReference type="Proteomes" id="UP000184501">
    <property type="component" value="Unassembled WGS sequence"/>
</dbReference>
<proteinExistence type="inferred from homology"/>
<comment type="similarity">
    <text evidence="1 6">Belongs to the glycosyl hydrolase 3 family.</text>
</comment>
<evidence type="ECO:0000256" key="5">
    <source>
        <dbReference type="ARBA" id="ARBA00074219"/>
    </source>
</evidence>